<protein>
    <recommendedName>
        <fullName evidence="2">Fibronectin type-III domain-containing protein</fullName>
    </recommendedName>
</protein>
<evidence type="ECO:0000259" key="2">
    <source>
        <dbReference type="SMART" id="SM00060"/>
    </source>
</evidence>
<dbReference type="EMBL" id="JADIMK010000063">
    <property type="protein sequence ID" value="MBO8455921.1"/>
    <property type="molecule type" value="Genomic_DNA"/>
</dbReference>
<evidence type="ECO:0000313" key="4">
    <source>
        <dbReference type="Proteomes" id="UP000823617"/>
    </source>
</evidence>
<dbReference type="PROSITE" id="PS51257">
    <property type="entry name" value="PROKAR_LIPOPROTEIN"/>
    <property type="match status" value="1"/>
</dbReference>
<evidence type="ECO:0000256" key="1">
    <source>
        <dbReference type="SAM" id="SignalP"/>
    </source>
</evidence>
<sequence>MKRSFQLTALPALLVCAAAVLVTSCDKTGNQNQDGEVLNLPKVVITAGEAGETQISFTIKPENATEVRYLVTESSEILPDAASIMSDGEEADPTVSKEYVVDGLEPSTPYIVLAAARNADGLTSLVSKAEMTTGVHVPVLPSVTLSNVTVDGNTASFTYTLSNAETSFWLCLPSSEPAPDAQGIFSAGEELPADASSQIEIENLSYETEYVLYAAAQNVDGYSEVASALFATSEAPVVAPEVGDFYYSDGTWSSSASSPDPKKSVIGIVFKTGAASDDLSDYSKAGIGEVKGFVVSLTNALHIEEAWYGTKEVTSFDWTIMDPTDAGTSQSEDDFSGYYNTLKIKDFAESSYSGLTYDNLRAAYVAVNHMPEGLAEGSAAAPAGTTGWFFPSAGQMKELFTAASAVTASLEKVQGDSLAGDYWSSSTAADSVRVYSYCIHYDGATVTVEALSQYRVWMVRPMLAF</sequence>
<comment type="caution">
    <text evidence="3">The sequence shown here is derived from an EMBL/GenBank/DDBJ whole genome shotgun (WGS) entry which is preliminary data.</text>
</comment>
<feature type="chain" id="PRO_5039134143" description="Fibronectin type-III domain-containing protein" evidence="1">
    <location>
        <begin position="25"/>
        <end position="465"/>
    </location>
</feature>
<name>A0A9D9HLA9_9BACT</name>
<keyword evidence="1" id="KW-0732">Signal</keyword>
<dbReference type="InterPro" id="IPR003961">
    <property type="entry name" value="FN3_dom"/>
</dbReference>
<organism evidence="3 4">
    <name type="scientific">Candidatus Cryptobacteroides intestinigallinarum</name>
    <dbReference type="NCBI Taxonomy" id="2840767"/>
    <lineage>
        <taxon>Bacteria</taxon>
        <taxon>Pseudomonadati</taxon>
        <taxon>Bacteroidota</taxon>
        <taxon>Bacteroidia</taxon>
        <taxon>Bacteroidales</taxon>
        <taxon>Candidatus Cryptobacteroides</taxon>
    </lineage>
</organism>
<dbReference type="SMART" id="SM00060">
    <property type="entry name" value="FN3"/>
    <property type="match status" value="2"/>
</dbReference>
<gene>
    <name evidence="3" type="ORF">IAC08_05910</name>
</gene>
<evidence type="ECO:0000313" key="3">
    <source>
        <dbReference type="EMBL" id="MBO8455921.1"/>
    </source>
</evidence>
<feature type="domain" description="Fibronectin type-III" evidence="2">
    <location>
        <begin position="138"/>
        <end position="223"/>
    </location>
</feature>
<dbReference type="SUPFAM" id="SSF49265">
    <property type="entry name" value="Fibronectin type III"/>
    <property type="match status" value="1"/>
</dbReference>
<dbReference type="InterPro" id="IPR036116">
    <property type="entry name" value="FN3_sf"/>
</dbReference>
<reference evidence="3" key="2">
    <citation type="journal article" date="2021" name="PeerJ">
        <title>Extensive microbial diversity within the chicken gut microbiome revealed by metagenomics and culture.</title>
        <authorList>
            <person name="Gilroy R."/>
            <person name="Ravi A."/>
            <person name="Getino M."/>
            <person name="Pursley I."/>
            <person name="Horton D.L."/>
            <person name="Alikhan N.F."/>
            <person name="Baker D."/>
            <person name="Gharbi K."/>
            <person name="Hall N."/>
            <person name="Watson M."/>
            <person name="Adriaenssens E.M."/>
            <person name="Foster-Nyarko E."/>
            <person name="Jarju S."/>
            <person name="Secka A."/>
            <person name="Antonio M."/>
            <person name="Oren A."/>
            <person name="Chaudhuri R.R."/>
            <person name="La Ragione R."/>
            <person name="Hildebrand F."/>
            <person name="Pallen M.J."/>
        </authorList>
    </citation>
    <scope>NUCLEOTIDE SEQUENCE</scope>
    <source>
        <strain evidence="3">B1-3475</strain>
    </source>
</reference>
<feature type="signal peptide" evidence="1">
    <location>
        <begin position="1"/>
        <end position="24"/>
    </location>
</feature>
<proteinExistence type="predicted"/>
<accession>A0A9D9HLA9</accession>
<feature type="domain" description="Fibronectin type-III" evidence="2">
    <location>
        <begin position="38"/>
        <end position="123"/>
    </location>
</feature>
<dbReference type="Proteomes" id="UP000823617">
    <property type="component" value="Unassembled WGS sequence"/>
</dbReference>
<dbReference type="AlphaFoldDB" id="A0A9D9HLA9"/>
<reference evidence="3" key="1">
    <citation type="submission" date="2020-10" db="EMBL/GenBank/DDBJ databases">
        <authorList>
            <person name="Gilroy R."/>
        </authorList>
    </citation>
    <scope>NUCLEOTIDE SEQUENCE</scope>
    <source>
        <strain evidence="3">B1-3475</strain>
    </source>
</reference>